<keyword evidence="9" id="KW-1185">Reference proteome</keyword>
<feature type="transmembrane region" description="Helical" evidence="7">
    <location>
        <begin position="85"/>
        <end position="106"/>
    </location>
</feature>
<protein>
    <recommendedName>
        <fullName evidence="10">Amino acid permease/ SLC12A domain-containing protein</fullName>
    </recommendedName>
</protein>
<comment type="subcellular location">
    <subcellularLocation>
        <location evidence="1">Membrane</location>
        <topology evidence="1">Multi-pass membrane protein</topology>
    </subcellularLocation>
</comment>
<feature type="transmembrane region" description="Helical" evidence="7">
    <location>
        <begin position="337"/>
        <end position="366"/>
    </location>
</feature>
<reference evidence="8 9" key="1">
    <citation type="submission" date="2018-08" db="EMBL/GenBank/DDBJ databases">
        <title>Draft genome of the lignicolous fungus Coniochaeta pulveracea.</title>
        <authorList>
            <person name="Borstlap C.J."/>
            <person name="De Witt R.N."/>
            <person name="Botha A."/>
            <person name="Volschenk H."/>
        </authorList>
    </citation>
    <scope>NUCLEOTIDE SEQUENCE [LARGE SCALE GENOMIC DNA]</scope>
    <source>
        <strain evidence="8 9">CAB683</strain>
    </source>
</reference>
<feature type="transmembrane region" description="Helical" evidence="7">
    <location>
        <begin position="246"/>
        <end position="269"/>
    </location>
</feature>
<dbReference type="Pfam" id="PF13520">
    <property type="entry name" value="AA_permease_2"/>
    <property type="match status" value="1"/>
</dbReference>
<dbReference type="PIRSF" id="PIRSF006060">
    <property type="entry name" value="AA_transporter"/>
    <property type="match status" value="1"/>
</dbReference>
<keyword evidence="3 7" id="KW-0812">Transmembrane</keyword>
<gene>
    <name evidence="8" type="ORF">DL546_004912</name>
</gene>
<dbReference type="Proteomes" id="UP000275385">
    <property type="component" value="Unassembled WGS sequence"/>
</dbReference>
<dbReference type="GO" id="GO:0022857">
    <property type="term" value="F:transmembrane transporter activity"/>
    <property type="evidence" value="ECO:0007669"/>
    <property type="project" value="InterPro"/>
</dbReference>
<evidence type="ECO:0000313" key="8">
    <source>
        <dbReference type="EMBL" id="RKU46394.1"/>
    </source>
</evidence>
<feature type="compositionally biased region" description="Basic and acidic residues" evidence="6">
    <location>
        <begin position="19"/>
        <end position="31"/>
    </location>
</feature>
<dbReference type="PANTHER" id="PTHR45649">
    <property type="entry name" value="AMINO-ACID PERMEASE BAT1"/>
    <property type="match status" value="1"/>
</dbReference>
<dbReference type="STRING" id="177199.A0A420YF30"/>
<evidence type="ECO:0008006" key="10">
    <source>
        <dbReference type="Google" id="ProtNLM"/>
    </source>
</evidence>
<feature type="transmembrane region" description="Helical" evidence="7">
    <location>
        <begin position="453"/>
        <end position="474"/>
    </location>
</feature>
<dbReference type="InterPro" id="IPR002293">
    <property type="entry name" value="AA/rel_permease1"/>
</dbReference>
<organism evidence="8 9">
    <name type="scientific">Coniochaeta pulveracea</name>
    <dbReference type="NCBI Taxonomy" id="177199"/>
    <lineage>
        <taxon>Eukaryota</taxon>
        <taxon>Fungi</taxon>
        <taxon>Dikarya</taxon>
        <taxon>Ascomycota</taxon>
        <taxon>Pezizomycotina</taxon>
        <taxon>Sordariomycetes</taxon>
        <taxon>Sordariomycetidae</taxon>
        <taxon>Coniochaetales</taxon>
        <taxon>Coniochaetaceae</taxon>
        <taxon>Coniochaeta</taxon>
    </lineage>
</organism>
<dbReference type="PANTHER" id="PTHR45649:SF28">
    <property type="entry name" value="TRANSPORTER, PUTATIVE (EUROFUNG)-RELATED"/>
    <property type="match status" value="1"/>
</dbReference>
<evidence type="ECO:0000256" key="3">
    <source>
        <dbReference type="ARBA" id="ARBA00022692"/>
    </source>
</evidence>
<feature type="transmembrane region" description="Helical" evidence="7">
    <location>
        <begin position="486"/>
        <end position="506"/>
    </location>
</feature>
<comment type="caution">
    <text evidence="8">The sequence shown here is derived from an EMBL/GenBank/DDBJ whole genome shotgun (WGS) entry which is preliminary data.</text>
</comment>
<evidence type="ECO:0000256" key="5">
    <source>
        <dbReference type="ARBA" id="ARBA00023136"/>
    </source>
</evidence>
<keyword evidence="2" id="KW-0813">Transport</keyword>
<dbReference type="AlphaFoldDB" id="A0A420YF30"/>
<feature type="transmembrane region" description="Helical" evidence="7">
    <location>
        <begin position="281"/>
        <end position="301"/>
    </location>
</feature>
<accession>A0A420YF30</accession>
<proteinExistence type="predicted"/>
<feature type="transmembrane region" description="Helical" evidence="7">
    <location>
        <begin position="206"/>
        <end position="226"/>
    </location>
</feature>
<feature type="transmembrane region" description="Helical" evidence="7">
    <location>
        <begin position="127"/>
        <end position="154"/>
    </location>
</feature>
<evidence type="ECO:0000256" key="1">
    <source>
        <dbReference type="ARBA" id="ARBA00004141"/>
    </source>
</evidence>
<evidence type="ECO:0000256" key="6">
    <source>
        <dbReference type="SAM" id="MobiDB-lite"/>
    </source>
</evidence>
<dbReference type="Gene3D" id="1.20.1740.10">
    <property type="entry name" value="Amino acid/polyamine transporter I"/>
    <property type="match status" value="1"/>
</dbReference>
<evidence type="ECO:0000256" key="7">
    <source>
        <dbReference type="SAM" id="Phobius"/>
    </source>
</evidence>
<evidence type="ECO:0000256" key="2">
    <source>
        <dbReference type="ARBA" id="ARBA00022448"/>
    </source>
</evidence>
<feature type="transmembrane region" description="Helical" evidence="7">
    <location>
        <begin position="387"/>
        <end position="406"/>
    </location>
</feature>
<name>A0A420YF30_9PEZI</name>
<evidence type="ECO:0000313" key="9">
    <source>
        <dbReference type="Proteomes" id="UP000275385"/>
    </source>
</evidence>
<feature type="transmembrane region" description="Helical" evidence="7">
    <location>
        <begin position="412"/>
        <end position="433"/>
    </location>
</feature>
<dbReference type="OrthoDB" id="3900342at2759"/>
<evidence type="ECO:0000256" key="4">
    <source>
        <dbReference type="ARBA" id="ARBA00022989"/>
    </source>
</evidence>
<dbReference type="EMBL" id="QVQW01000014">
    <property type="protein sequence ID" value="RKU46394.1"/>
    <property type="molecule type" value="Genomic_DNA"/>
</dbReference>
<feature type="transmembrane region" description="Helical" evidence="7">
    <location>
        <begin position="174"/>
        <end position="194"/>
    </location>
</feature>
<sequence length="526" mass="56476">MSLNEKKPAIEGTLSSHSGGEEGGHGTKYHGDDQGLEILGYTSELKRNRSMFTLLFQSLAIAAIPYGFGGPLISAITGGGQLPMFLGWIVVLIVDECVALSLGELASRYPTSAGPYYWSFQLANPKYRTVLSFITGWTWLIGNWTITLSVNFGFASLLAATVALYKPDIEFTDWQLLLIFYGVCLIAFCIAAFANKFLPQIDTLCAVFTLIAIFVTLICLSVKASVGRHSPGDTLGYYDDTISGWGSFSFLVGLLPAAYTFSAIGMITAMAEECDHPTTKLPKAIALCVPVGGIAGLFFIIPLCATMPALSDILTAPVGQALPYIFGAVMGTPGGGLALTFLVLIITLFCSISITVAASRCTWAFARDQAIPLSRVWSKVDERHDTPIMALVLMTVVEMLLGLISLGSSTAFLAFVSVGVMALAVTYAIPVIISMVQGRREVDVAPWHLQRIVGWIVNIIAVLWICFEVVLFSMPSVLPVDEVSMNYASVVFVGIMAMSGIWYVAYAHKVYKGPPQSAGIVVTGDA</sequence>
<dbReference type="GO" id="GO:0016020">
    <property type="term" value="C:membrane"/>
    <property type="evidence" value="ECO:0007669"/>
    <property type="project" value="UniProtKB-SubCell"/>
</dbReference>
<feature type="transmembrane region" description="Helical" evidence="7">
    <location>
        <begin position="52"/>
        <end position="73"/>
    </location>
</feature>
<feature type="region of interest" description="Disordered" evidence="6">
    <location>
        <begin position="1"/>
        <end position="31"/>
    </location>
</feature>
<keyword evidence="4 7" id="KW-1133">Transmembrane helix</keyword>
<keyword evidence="5 7" id="KW-0472">Membrane</keyword>